<dbReference type="InterPro" id="IPR043129">
    <property type="entry name" value="ATPase_NBD"/>
</dbReference>
<dbReference type="InterPro" id="IPR005338">
    <property type="entry name" value="Anhydro_N_Ac-Mur_kinase"/>
</dbReference>
<dbReference type="GO" id="GO:0016773">
    <property type="term" value="F:phosphotransferase activity, alcohol group as acceptor"/>
    <property type="evidence" value="ECO:0007669"/>
    <property type="project" value="InterPro"/>
</dbReference>
<keyword evidence="1" id="KW-0418">Kinase</keyword>
<dbReference type="GO" id="GO:0006040">
    <property type="term" value="P:amino sugar metabolic process"/>
    <property type="evidence" value="ECO:0007669"/>
    <property type="project" value="InterPro"/>
</dbReference>
<dbReference type="GO" id="GO:0009254">
    <property type="term" value="P:peptidoglycan turnover"/>
    <property type="evidence" value="ECO:0007669"/>
    <property type="project" value="InterPro"/>
</dbReference>
<reference evidence="1" key="1">
    <citation type="journal article" date="2014" name="Genome Announc.">
        <title>Draft Genome Sequences of Marine Flavobacterium Nonlabens Strains NR17, NR24, NR27, NR32, NR33, and Ara13.</title>
        <authorList>
            <person name="Nakanishi M."/>
            <person name="Meirelles P."/>
            <person name="Suzuki R."/>
            <person name="Takatani N."/>
            <person name="Mino S."/>
            <person name="Suda W."/>
            <person name="Oshima K."/>
            <person name="Hattori M."/>
            <person name="Ohkuma M."/>
            <person name="Hosokawa M."/>
            <person name="Miyashita K."/>
            <person name="Thompson F.L."/>
            <person name="Niwa A."/>
            <person name="Sawabe T."/>
            <person name="Sawabe T."/>
        </authorList>
    </citation>
    <scope>NUCLEOTIDE SEQUENCE [LARGE SCALE GENOMIC DNA]</scope>
    <source>
        <strain evidence="1">JCM 19294</strain>
    </source>
</reference>
<name>A0A090Q8J4_9FLAO</name>
<dbReference type="NCBIfam" id="NF007144">
    <property type="entry name" value="PRK09585.2-3"/>
    <property type="match status" value="1"/>
</dbReference>
<dbReference type="PANTHER" id="PTHR30605">
    <property type="entry name" value="ANHYDRO-N-ACETYLMURAMIC ACID KINASE"/>
    <property type="match status" value="1"/>
</dbReference>
<protein>
    <submittedName>
        <fullName evidence="1">Anhydro-N-acetylmuramic acid kinase</fullName>
    </submittedName>
</protein>
<dbReference type="Pfam" id="PF03702">
    <property type="entry name" value="AnmK"/>
    <property type="match status" value="1"/>
</dbReference>
<dbReference type="PANTHER" id="PTHR30605:SF0">
    <property type="entry name" value="ANHYDRO-N-ACETYLMURAMIC ACID KINASE"/>
    <property type="match status" value="1"/>
</dbReference>
<evidence type="ECO:0000313" key="2">
    <source>
        <dbReference type="Proteomes" id="UP000029221"/>
    </source>
</evidence>
<keyword evidence="1" id="KW-0808">Transferase</keyword>
<dbReference type="GO" id="GO:0016301">
    <property type="term" value="F:kinase activity"/>
    <property type="evidence" value="ECO:0007669"/>
    <property type="project" value="UniProtKB-KW"/>
</dbReference>
<accession>A0A090Q8J4</accession>
<dbReference type="GO" id="GO:0005524">
    <property type="term" value="F:ATP binding"/>
    <property type="evidence" value="ECO:0007669"/>
    <property type="project" value="InterPro"/>
</dbReference>
<dbReference type="EMBL" id="BBML01000008">
    <property type="protein sequence ID" value="GAK98073.1"/>
    <property type="molecule type" value="Genomic_DNA"/>
</dbReference>
<dbReference type="Gene3D" id="3.30.420.40">
    <property type="match status" value="2"/>
</dbReference>
<dbReference type="eggNOG" id="COG2377">
    <property type="taxonomic scope" value="Bacteria"/>
</dbReference>
<organism evidence="1 2">
    <name type="scientific">Nonlabens tegetincola</name>
    <dbReference type="NCBI Taxonomy" id="323273"/>
    <lineage>
        <taxon>Bacteria</taxon>
        <taxon>Pseudomonadati</taxon>
        <taxon>Bacteroidota</taxon>
        <taxon>Flavobacteriia</taxon>
        <taxon>Flavobacteriales</taxon>
        <taxon>Flavobacteriaceae</taxon>
        <taxon>Nonlabens</taxon>
    </lineage>
</organism>
<gene>
    <name evidence="1" type="ORF">JCM19294_1695</name>
</gene>
<dbReference type="Proteomes" id="UP000029221">
    <property type="component" value="Unassembled WGS sequence"/>
</dbReference>
<dbReference type="AlphaFoldDB" id="A0A090Q8J4"/>
<dbReference type="SUPFAM" id="SSF53067">
    <property type="entry name" value="Actin-like ATPase domain"/>
    <property type="match status" value="1"/>
</dbReference>
<dbReference type="RefSeq" id="WP_042280032.1">
    <property type="nucleotide sequence ID" value="NZ_BBML01000008.1"/>
</dbReference>
<sequence length="350" mass="39353">MNHQYYNVLGVMSGTSLDGVDIAHVQLVREKQWTFTICNAVCIPYSALWKRRLSQAVHSSSLEIENLNKEYTLYLGQLVKNYLDQNPIEDLIAVCSHGHTIFHKPEQGYTLQIGNLPEIASIIGHRVVCDFRVQDILFGGQGAPLVPIGDQLLFKDYDYCLNLGGFANISHDSLDGRIAYDICPVNTVLNHFSLLLGKEYDEDGAFAKAGKVQTHLLDKLNDIPYYGMNPPKSLGIEWVNQYVFPLLQNYDIKDVLATFVEHVAIQISKVITSKKRIICTGGGAFNTYLMDRIRYHYDGDLVIPESKIVEYKEALIFGLLGVLRLRNQVNCLSSVTGSRHDHSSGQIYLP</sequence>
<proteinExistence type="predicted"/>
<keyword evidence="2" id="KW-1185">Reference proteome</keyword>
<dbReference type="STRING" id="319236.BST91_00795"/>
<comment type="caution">
    <text evidence="1">The sequence shown here is derived from an EMBL/GenBank/DDBJ whole genome shotgun (WGS) entry which is preliminary data.</text>
</comment>
<evidence type="ECO:0000313" key="1">
    <source>
        <dbReference type="EMBL" id="GAK98073.1"/>
    </source>
</evidence>